<dbReference type="Proteomes" id="UP000247602">
    <property type="component" value="Unassembled WGS sequence"/>
</dbReference>
<sequence length="254" mass="26600">MTGLLDGRRVLQFEPSWRSFSSIQGGLLVGHLLDAAAGLTGAAPRSVSAHLLGPVRAGAEVGVAAAVDRPGRTASVRSELHQDGGLRAVARTLTVAVPVSPVVTPGPPVAVGRPEDGEPFALPRDLVPIADHTEIRALGADRPLAGGGDPRLCAWVRVNGDLAPLVRLGVLFDALPPSLFAVRTTPLPMATVELTAHLAAAAPGPADWVRIDQWTTWHDADVAVDDAELRAEGGALLARVRQTRRVPRPQAPER</sequence>
<evidence type="ECO:0000313" key="3">
    <source>
        <dbReference type="EMBL" id="MBB3675171.1"/>
    </source>
</evidence>
<feature type="domain" description="Acyl-CoA thioesterase-like N-terminal HotDog" evidence="1">
    <location>
        <begin position="15"/>
        <end position="91"/>
    </location>
</feature>
<evidence type="ECO:0008006" key="7">
    <source>
        <dbReference type="Google" id="ProtNLM"/>
    </source>
</evidence>
<dbReference type="OrthoDB" id="9135640at2"/>
<accession>A0A323VG37</accession>
<dbReference type="RefSeq" id="WP_110550726.1">
    <property type="nucleotide sequence ID" value="NZ_JACIBU010000001.1"/>
</dbReference>
<protein>
    <recommendedName>
        <fullName evidence="7">Thioesterase family protein</fullName>
    </recommendedName>
</protein>
<dbReference type="Proteomes" id="UP000580718">
    <property type="component" value="Unassembled WGS sequence"/>
</dbReference>
<comment type="caution">
    <text evidence="4">The sequence shown here is derived from an EMBL/GenBank/DDBJ whole genome shotgun (WGS) entry which is preliminary data.</text>
</comment>
<dbReference type="Pfam" id="PF20789">
    <property type="entry name" value="4HBT_3C"/>
    <property type="match status" value="1"/>
</dbReference>
<evidence type="ECO:0000259" key="1">
    <source>
        <dbReference type="Pfam" id="PF13622"/>
    </source>
</evidence>
<dbReference type="EMBL" id="JACIBU010000001">
    <property type="protein sequence ID" value="MBB3675171.1"/>
    <property type="molecule type" value="Genomic_DNA"/>
</dbReference>
<name>A0A323VG37_9ACTN</name>
<gene>
    <name evidence="4" type="ORF">DMO24_02300</name>
    <name evidence="3" type="ORF">FHX36_000906</name>
</gene>
<dbReference type="InterPro" id="IPR049449">
    <property type="entry name" value="TesB_ACOT8-like_N"/>
</dbReference>
<organism evidence="4 5">
    <name type="scientific">Modestobacter versicolor</name>
    <dbReference type="NCBI Taxonomy" id="429133"/>
    <lineage>
        <taxon>Bacteria</taxon>
        <taxon>Bacillati</taxon>
        <taxon>Actinomycetota</taxon>
        <taxon>Actinomycetes</taxon>
        <taxon>Geodermatophilales</taxon>
        <taxon>Geodermatophilaceae</taxon>
        <taxon>Modestobacter</taxon>
    </lineage>
</organism>
<dbReference type="InterPro" id="IPR049450">
    <property type="entry name" value="ACOT8-like_C"/>
</dbReference>
<dbReference type="InterPro" id="IPR042171">
    <property type="entry name" value="Acyl-CoA_hotdog"/>
</dbReference>
<proteinExistence type="predicted"/>
<keyword evidence="5" id="KW-1185">Reference proteome</keyword>
<dbReference type="SUPFAM" id="SSF54637">
    <property type="entry name" value="Thioesterase/thiol ester dehydrase-isomerase"/>
    <property type="match status" value="2"/>
</dbReference>
<feature type="domain" description="Acyl-CoA thioesterase-like C-terminal" evidence="2">
    <location>
        <begin position="114"/>
        <end position="243"/>
    </location>
</feature>
<dbReference type="InterPro" id="IPR029069">
    <property type="entry name" value="HotDog_dom_sf"/>
</dbReference>
<evidence type="ECO:0000313" key="6">
    <source>
        <dbReference type="Proteomes" id="UP000580718"/>
    </source>
</evidence>
<dbReference type="Pfam" id="PF13622">
    <property type="entry name" value="4HBT_3"/>
    <property type="match status" value="1"/>
</dbReference>
<dbReference type="EMBL" id="QKNV01000014">
    <property type="protein sequence ID" value="PZA23010.1"/>
    <property type="molecule type" value="Genomic_DNA"/>
</dbReference>
<dbReference type="Gene3D" id="2.40.160.210">
    <property type="entry name" value="Acyl-CoA thioesterase, double hotdog domain"/>
    <property type="match status" value="1"/>
</dbReference>
<evidence type="ECO:0000259" key="2">
    <source>
        <dbReference type="Pfam" id="PF20789"/>
    </source>
</evidence>
<reference evidence="3 6" key="2">
    <citation type="submission" date="2020-08" db="EMBL/GenBank/DDBJ databases">
        <title>Sequencing the genomes of 1000 actinobacteria strains.</title>
        <authorList>
            <person name="Klenk H.-P."/>
        </authorList>
    </citation>
    <scope>NUCLEOTIDE SEQUENCE [LARGE SCALE GENOMIC DNA]</scope>
    <source>
        <strain evidence="3 6">DSM 16678</strain>
    </source>
</reference>
<dbReference type="AlphaFoldDB" id="A0A323VG37"/>
<evidence type="ECO:0000313" key="4">
    <source>
        <dbReference type="EMBL" id="PZA23010.1"/>
    </source>
</evidence>
<evidence type="ECO:0000313" key="5">
    <source>
        <dbReference type="Proteomes" id="UP000247602"/>
    </source>
</evidence>
<reference evidence="4 5" key="1">
    <citation type="submission" date="2018-06" db="EMBL/GenBank/DDBJ databases">
        <title>Draft genome sequence of Modestobacter versicolor CP153-2.</title>
        <authorList>
            <person name="Gundlapally S.R."/>
        </authorList>
    </citation>
    <scope>NUCLEOTIDE SEQUENCE [LARGE SCALE GENOMIC DNA]</scope>
    <source>
        <strain evidence="4 5">CP153-2</strain>
    </source>
</reference>